<proteinExistence type="predicted"/>
<accession>A0A6S8IRQ5</accession>
<protein>
    <submittedName>
        <fullName evidence="3">Uncharacterized protein</fullName>
    </submittedName>
</protein>
<evidence type="ECO:0000313" key="2">
    <source>
        <dbReference type="EMBL" id="CAE0405040.1"/>
    </source>
</evidence>
<dbReference type="AlphaFoldDB" id="A0A6S8IRQ5"/>
<evidence type="ECO:0000256" key="1">
    <source>
        <dbReference type="SAM" id="MobiDB-lite"/>
    </source>
</evidence>
<dbReference type="EMBL" id="HBIM01003615">
    <property type="protein sequence ID" value="CAE0405040.1"/>
    <property type="molecule type" value="Transcribed_RNA"/>
</dbReference>
<name>A0A6S8IRQ5_9STRA</name>
<organism evidence="3">
    <name type="scientific">Amphora coffeiformis</name>
    <dbReference type="NCBI Taxonomy" id="265554"/>
    <lineage>
        <taxon>Eukaryota</taxon>
        <taxon>Sar</taxon>
        <taxon>Stramenopiles</taxon>
        <taxon>Ochrophyta</taxon>
        <taxon>Bacillariophyta</taxon>
        <taxon>Bacillariophyceae</taxon>
        <taxon>Bacillariophycidae</taxon>
        <taxon>Thalassiophysales</taxon>
        <taxon>Catenulaceae</taxon>
        <taxon>Amphora</taxon>
    </lineage>
</organism>
<reference evidence="3" key="1">
    <citation type="submission" date="2021-01" db="EMBL/GenBank/DDBJ databases">
        <authorList>
            <person name="Corre E."/>
            <person name="Pelletier E."/>
            <person name="Niang G."/>
            <person name="Scheremetjew M."/>
            <person name="Finn R."/>
            <person name="Kale V."/>
            <person name="Holt S."/>
            <person name="Cochrane G."/>
            <person name="Meng A."/>
            <person name="Brown T."/>
            <person name="Cohen L."/>
        </authorList>
    </citation>
    <scope>NUCLEOTIDE SEQUENCE</scope>
    <source>
        <strain evidence="3">CCMP127</strain>
    </source>
</reference>
<dbReference type="InterPro" id="IPR003774">
    <property type="entry name" value="AlgH-like"/>
</dbReference>
<dbReference type="Pfam" id="PF02622">
    <property type="entry name" value="DUF179"/>
    <property type="match status" value="1"/>
</dbReference>
<gene>
    <name evidence="2" type="ORF">ACOF00016_LOCUS3112</name>
    <name evidence="3" type="ORF">ACOF00016_LOCUS3113</name>
</gene>
<dbReference type="PANTHER" id="PTHR31984:SF17">
    <property type="entry name" value="TRANSCRIPTIONAL REGULATOR"/>
    <property type="match status" value="1"/>
</dbReference>
<evidence type="ECO:0000313" key="3">
    <source>
        <dbReference type="EMBL" id="CAE0405041.1"/>
    </source>
</evidence>
<sequence length="482" mass="54092">MQYRPNVRDSFFGRIIMPFSSASFSALLVALFLVGQKESDAFTCSSSLLSSSSLSAASRQSTSSRLMGTFYNDFEGYNDELDNDDDDDDDDEEEEDEYLLVDDRNWRTFRKNLSLQEAGDRIPSTVSKENEEILESQSKELYSEYKQGIWAHETSTPEVGGLIVRLPLELELFRNYQHSLTGKRFRETLADNIHDTESWYHEAQNLIAEGMTEIAELAGDDGQIDATSLPDHLAELLNLYLDNQEAWQEVSLVLERDTDVGTATSLVLNRPMAFQLTENLARLVLHGEFSVVTPTANGRKPDLHKFMAAFGSECAVYIGGPDDQGKAAEIIHGIKTLPGAREIAPGTGIYRGGLTAAVDGVLRGLYQPLDFRFFVGKHIYDDNILDLSVILGKFQPVACSRALALKQCISLPKPLWHEVLEWAGGNLAQISELELSKRDDLKFKIVDEDDDDDFEGIVDELDELGRFDDDDDEDEDDDYYTK</sequence>
<dbReference type="Gene3D" id="3.40.1740.10">
    <property type="entry name" value="VC0467-like"/>
    <property type="match status" value="1"/>
</dbReference>
<dbReference type="PANTHER" id="PTHR31984">
    <property type="entry name" value="TRANSPORTER, PUTATIVE (DUF179)-RELATED"/>
    <property type="match status" value="1"/>
</dbReference>
<feature type="region of interest" description="Disordered" evidence="1">
    <location>
        <begin position="77"/>
        <end position="97"/>
    </location>
</feature>
<dbReference type="EMBL" id="HBIM01003616">
    <property type="protein sequence ID" value="CAE0405041.1"/>
    <property type="molecule type" value="Transcribed_RNA"/>
</dbReference>